<evidence type="ECO:0000256" key="1">
    <source>
        <dbReference type="SAM" id="Phobius"/>
    </source>
</evidence>
<reference evidence="2 3" key="1">
    <citation type="submission" date="2016-11" db="EMBL/GenBank/DDBJ databases">
        <authorList>
            <person name="Jaros S."/>
            <person name="Januszkiewicz K."/>
            <person name="Wedrychowicz H."/>
        </authorList>
    </citation>
    <scope>NUCLEOTIDE SEQUENCE [LARGE SCALE GENOMIC DNA]</scope>
    <source>
        <strain evidence="2 3">DSM 19022</strain>
    </source>
</reference>
<protein>
    <submittedName>
        <fullName evidence="2">Uncharacterized protein</fullName>
    </submittedName>
</protein>
<evidence type="ECO:0000313" key="3">
    <source>
        <dbReference type="Proteomes" id="UP000184442"/>
    </source>
</evidence>
<evidence type="ECO:0000313" key="2">
    <source>
        <dbReference type="EMBL" id="SHI89154.1"/>
    </source>
</evidence>
<accession>A0A1M6EUJ5</accession>
<dbReference type="OrthoDB" id="2000724at2"/>
<dbReference type="Proteomes" id="UP000184442">
    <property type="component" value="Unassembled WGS sequence"/>
</dbReference>
<keyword evidence="1" id="KW-0812">Transmembrane</keyword>
<dbReference type="AlphaFoldDB" id="A0A1M6EUJ5"/>
<proteinExistence type="predicted"/>
<name>A0A1M6EUJ5_9FIRM</name>
<keyword evidence="1" id="KW-0472">Membrane</keyword>
<gene>
    <name evidence="2" type="ORF">SAMN02745176_01707</name>
</gene>
<feature type="transmembrane region" description="Helical" evidence="1">
    <location>
        <begin position="60"/>
        <end position="80"/>
    </location>
</feature>
<dbReference type="RefSeq" id="WP_073025791.1">
    <property type="nucleotide sequence ID" value="NZ_FQZS01000010.1"/>
</dbReference>
<sequence length="123" mass="14326">MLNEFITGFGMFIGYYVVAVLLLLMIRVFLKPPKEIFRKLLHTACFLSVFVLVYGFNTWYLAMLTAIIFSIALYPLITYIERFSKIMEIFIQRKNGEIKLSLLIAFFMMAVLIGVFWGLMGEQ</sequence>
<dbReference type="STRING" id="1122184.SAMN02745176_01707"/>
<feature type="transmembrane region" description="Helical" evidence="1">
    <location>
        <begin position="6"/>
        <end position="29"/>
    </location>
</feature>
<feature type="transmembrane region" description="Helical" evidence="1">
    <location>
        <begin position="100"/>
        <end position="120"/>
    </location>
</feature>
<keyword evidence="1" id="KW-1133">Transmembrane helix</keyword>
<organism evidence="2 3">
    <name type="scientific">Lutispora thermophila DSM 19022</name>
    <dbReference type="NCBI Taxonomy" id="1122184"/>
    <lineage>
        <taxon>Bacteria</taxon>
        <taxon>Bacillati</taxon>
        <taxon>Bacillota</taxon>
        <taxon>Clostridia</taxon>
        <taxon>Lutisporales</taxon>
        <taxon>Lutisporaceae</taxon>
        <taxon>Lutispora</taxon>
    </lineage>
</organism>
<keyword evidence="3" id="KW-1185">Reference proteome</keyword>
<dbReference type="EMBL" id="FQZS01000010">
    <property type="protein sequence ID" value="SHI89154.1"/>
    <property type="molecule type" value="Genomic_DNA"/>
</dbReference>